<feature type="transmembrane region" description="Helical" evidence="6">
    <location>
        <begin position="78"/>
        <end position="101"/>
    </location>
</feature>
<evidence type="ECO:0000313" key="9">
    <source>
        <dbReference type="Proteomes" id="UP000289738"/>
    </source>
</evidence>
<dbReference type="PANTHER" id="PTHR30509">
    <property type="entry name" value="P-HYDROXYBENZOIC ACID EFFLUX PUMP SUBUNIT-RELATED"/>
    <property type="match status" value="1"/>
</dbReference>
<dbReference type="EMBL" id="SDMP01000016">
    <property type="protein sequence ID" value="RYR03137.1"/>
    <property type="molecule type" value="Genomic_DNA"/>
</dbReference>
<dbReference type="Gramene" id="arahy.Tifrunner.gnm2.ann2.Ah16g197300.1">
    <property type="protein sequence ID" value="arahy.Tifrunner.gnm2.ann2.Ah16g197300.1-CDS"/>
    <property type="gene ID" value="arahy.Tifrunner.gnm2.ann2.Ah16g197300"/>
</dbReference>
<dbReference type="PANTHER" id="PTHR30509:SF34">
    <property type="entry name" value="F3L24.34 PROTEIN"/>
    <property type="match status" value="1"/>
</dbReference>
<evidence type="ECO:0000256" key="5">
    <source>
        <dbReference type="ARBA" id="ARBA00023136"/>
    </source>
</evidence>
<comment type="subcellular location">
    <subcellularLocation>
        <location evidence="1">Cell membrane</location>
        <topology evidence="1">Multi-pass membrane protein</topology>
    </subcellularLocation>
</comment>
<evidence type="ECO:0000256" key="6">
    <source>
        <dbReference type="SAM" id="Phobius"/>
    </source>
</evidence>
<evidence type="ECO:0000313" key="8">
    <source>
        <dbReference type="EMBL" id="RYR03137.1"/>
    </source>
</evidence>
<sequence length="811" mass="91105">MMSNKTIITTITSTKTEMWRSRLGSALRAAIACTIVGCTSIYGPKPLRPYFEFSTYSYVTTVLIVSDATLGETLRGCWHVLCATMQAMIISLLSLLVIGHGNFNNRVAAMAVAAGSFFVALPESVELRTKRIAFGQLVIVYVSAVIDGKKEAVTVFPVHVATSTALGAVASVLAMLLPYPHLAYFEARKFYQLYIENTSERLNCNIETISASDHSTAVTFFNQAKSLSLVGPKLFQRIKSNLNGIHWERPHNPHCIDPKERLQDLEVPIRGMDIALSSCTSFPISIIDEELRGTLLNCRGRFSQELDQPDKLFAPLDTNTTSESKKEILIKSISKTYKDLPTSFFLYCLQLLFENSPVAKKTNHVAESPPKDDDFKGIFRKIREVSMKSIPSMDSLVFAFKCSLTLGLAMLFGLTYSKESAYWSGLAVAISFDPRRQPTFWAANARMQGTAMGSIYGVLCCFIFQKYVDLRLLPLLPWVVFYTFLRHSRMYGQAGAISAVIGALPILGREHYGPPKQFAIARIAEVTIGLICFVIVEILMSPSRAATLARTEFSRTLRALQDCIGKIAIIVPRENDKLSSSSQVLRAAQKNMRCLVSQMEAFIVEAELEPNFWFVPFHGACYRKMIQSLSRMADLFLFVAYSMENISQLSQQEGGSWVNLQDQMHENIEIIKNNVCPTLKFFEEITKIKSLTELEKEWTKRNVPCDIESGGYPNADTFRTMSGDEEVHSITGTFLKHLEDIATKTHANTNEEMVKCQMLFHYSCLGFCTSNLVREIMKIESELRELLIWENPSSHANMKEIYCKISTLCSW</sequence>
<dbReference type="InterPro" id="IPR049453">
    <property type="entry name" value="Memb_transporter_dom"/>
</dbReference>
<keyword evidence="4 6" id="KW-1133">Transmembrane helix</keyword>
<evidence type="ECO:0000256" key="1">
    <source>
        <dbReference type="ARBA" id="ARBA00004651"/>
    </source>
</evidence>
<evidence type="ECO:0000256" key="4">
    <source>
        <dbReference type="ARBA" id="ARBA00022989"/>
    </source>
</evidence>
<gene>
    <name evidence="8" type="ORF">Ahy_B06g081975</name>
</gene>
<evidence type="ECO:0000256" key="3">
    <source>
        <dbReference type="ARBA" id="ARBA00022692"/>
    </source>
</evidence>
<reference evidence="8 9" key="1">
    <citation type="submission" date="2019-01" db="EMBL/GenBank/DDBJ databases">
        <title>Sequencing of cultivated peanut Arachis hypogaea provides insights into genome evolution and oil improvement.</title>
        <authorList>
            <person name="Chen X."/>
        </authorList>
    </citation>
    <scope>NUCLEOTIDE SEQUENCE [LARGE SCALE GENOMIC DNA]</scope>
    <source>
        <strain evidence="9">cv. Fuhuasheng</strain>
        <tissue evidence="8">Leaves</tissue>
    </source>
</reference>
<evidence type="ECO:0000256" key="2">
    <source>
        <dbReference type="ARBA" id="ARBA00022475"/>
    </source>
</evidence>
<comment type="caution">
    <text evidence="8">The sequence shown here is derived from an EMBL/GenBank/DDBJ whole genome shotgun (WGS) entry which is preliminary data.</text>
</comment>
<organism evidence="8 9">
    <name type="scientific">Arachis hypogaea</name>
    <name type="common">Peanut</name>
    <dbReference type="NCBI Taxonomy" id="3818"/>
    <lineage>
        <taxon>Eukaryota</taxon>
        <taxon>Viridiplantae</taxon>
        <taxon>Streptophyta</taxon>
        <taxon>Embryophyta</taxon>
        <taxon>Tracheophyta</taxon>
        <taxon>Spermatophyta</taxon>
        <taxon>Magnoliopsida</taxon>
        <taxon>eudicotyledons</taxon>
        <taxon>Gunneridae</taxon>
        <taxon>Pentapetalae</taxon>
        <taxon>rosids</taxon>
        <taxon>fabids</taxon>
        <taxon>Fabales</taxon>
        <taxon>Fabaceae</taxon>
        <taxon>Papilionoideae</taxon>
        <taxon>50 kb inversion clade</taxon>
        <taxon>dalbergioids sensu lato</taxon>
        <taxon>Dalbergieae</taxon>
        <taxon>Pterocarpus clade</taxon>
        <taxon>Arachis</taxon>
    </lineage>
</organism>
<keyword evidence="5 6" id="KW-0472">Membrane</keyword>
<keyword evidence="3 6" id="KW-0812">Transmembrane</keyword>
<name>A0A444YML3_ARAHY</name>
<accession>A0A444YML3</accession>
<dbReference type="Proteomes" id="UP000289738">
    <property type="component" value="Chromosome B06"/>
</dbReference>
<proteinExistence type="predicted"/>
<keyword evidence="2" id="KW-1003">Cell membrane</keyword>
<dbReference type="AlphaFoldDB" id="A0A444YML3"/>
<dbReference type="GO" id="GO:0005886">
    <property type="term" value="C:plasma membrane"/>
    <property type="evidence" value="ECO:0007669"/>
    <property type="project" value="UniProtKB-SubCell"/>
</dbReference>
<evidence type="ECO:0000259" key="7">
    <source>
        <dbReference type="Pfam" id="PF13515"/>
    </source>
</evidence>
<feature type="transmembrane region" description="Helical" evidence="6">
    <location>
        <begin position="160"/>
        <end position="179"/>
    </location>
</feature>
<protein>
    <recommendedName>
        <fullName evidence="7">Integral membrane bound transporter domain-containing protein</fullName>
    </recommendedName>
</protein>
<dbReference type="STRING" id="3818.A0A444YML3"/>
<keyword evidence="9" id="KW-1185">Reference proteome</keyword>
<dbReference type="Pfam" id="PF13515">
    <property type="entry name" value="FUSC_2"/>
    <property type="match status" value="1"/>
</dbReference>
<feature type="transmembrane region" description="Helical" evidence="6">
    <location>
        <begin position="25"/>
        <end position="43"/>
    </location>
</feature>
<feature type="domain" description="Integral membrane bound transporter" evidence="7">
    <location>
        <begin position="408"/>
        <end position="536"/>
    </location>
</feature>